<dbReference type="GO" id="GO:0009451">
    <property type="term" value="P:RNA modification"/>
    <property type="evidence" value="ECO:0007669"/>
    <property type="project" value="InterPro"/>
</dbReference>
<dbReference type="PANTHER" id="PTHR47926">
    <property type="entry name" value="PENTATRICOPEPTIDE REPEAT-CONTAINING PROTEIN"/>
    <property type="match status" value="1"/>
</dbReference>
<evidence type="ECO:0000313" key="4">
    <source>
        <dbReference type="Proteomes" id="UP000886520"/>
    </source>
</evidence>
<protein>
    <recommendedName>
        <fullName evidence="5">Pentatricopeptide repeat-containing protein</fullName>
    </recommendedName>
</protein>
<dbReference type="FunFam" id="1.25.40.10:FF:000031">
    <property type="entry name" value="Pentatricopeptide repeat-containing protein mitochondrial"/>
    <property type="match status" value="1"/>
</dbReference>
<proteinExistence type="predicted"/>
<organism evidence="3 4">
    <name type="scientific">Adiantum capillus-veneris</name>
    <name type="common">Maidenhair fern</name>
    <dbReference type="NCBI Taxonomy" id="13818"/>
    <lineage>
        <taxon>Eukaryota</taxon>
        <taxon>Viridiplantae</taxon>
        <taxon>Streptophyta</taxon>
        <taxon>Embryophyta</taxon>
        <taxon>Tracheophyta</taxon>
        <taxon>Polypodiopsida</taxon>
        <taxon>Polypodiidae</taxon>
        <taxon>Polypodiales</taxon>
        <taxon>Pteridineae</taxon>
        <taxon>Pteridaceae</taxon>
        <taxon>Vittarioideae</taxon>
        <taxon>Adiantum</taxon>
    </lineage>
</organism>
<evidence type="ECO:0000313" key="3">
    <source>
        <dbReference type="EMBL" id="KAI5066826.1"/>
    </source>
</evidence>
<feature type="repeat" description="PPR" evidence="2">
    <location>
        <begin position="55"/>
        <end position="89"/>
    </location>
</feature>
<evidence type="ECO:0008006" key="5">
    <source>
        <dbReference type="Google" id="ProtNLM"/>
    </source>
</evidence>
<dbReference type="NCBIfam" id="TIGR00756">
    <property type="entry name" value="PPR"/>
    <property type="match status" value="3"/>
</dbReference>
<dbReference type="Gene3D" id="1.25.40.10">
    <property type="entry name" value="Tetratricopeptide repeat domain"/>
    <property type="match status" value="4"/>
</dbReference>
<evidence type="ECO:0000256" key="1">
    <source>
        <dbReference type="ARBA" id="ARBA00022737"/>
    </source>
</evidence>
<sequence>METQKGRRGYGIEVRSSRHGLETDVPLLNNVLNLYASCGLRSEASHLFNNMPKRDVVSWTTMISCQAQQPSGDAAFDLFHRMQRKGIEPNDFTIVSLLSLCSNPTFAQGGSLLHSLLVEKGSELHVIPSTALVRMYCDCSSLENAHSLFASLNEKDVRSWAILISAYAQHDNSQEAMALFEQMQQEAMMPNNYIYNKLINACAAAPSLEEGQRAHSRVVGTEFEQCIFVKNSLVDMYAKCGSLEFAQEIFTRMSKKDLISWNTIITAFAQYGRTDEVFKHFENLKVEGLKPDEYTFSCLLSVCTSLGDVNLGSNIHEEVRNAGLECRIPVMNALLDMYSKCMIGEACHFFIHMVRYSHVAASVCHCASIVDLLCRAGCLDEAEDFAGRIPFQPNIVILLSFLSACKSHSNADLAEQVSAHVVDLAPTNTAAHILLSNIFYGSARLMDEEEVFVI</sequence>
<feature type="repeat" description="PPR" evidence="2">
    <location>
        <begin position="257"/>
        <end position="291"/>
    </location>
</feature>
<gene>
    <name evidence="3" type="ORF">GOP47_0017354</name>
</gene>
<name>A0A9D4UGF6_ADICA</name>
<dbReference type="EMBL" id="JABFUD020000017">
    <property type="protein sequence ID" value="KAI5066826.1"/>
    <property type="molecule type" value="Genomic_DNA"/>
</dbReference>
<dbReference type="AlphaFoldDB" id="A0A9D4UGF6"/>
<dbReference type="GO" id="GO:0003723">
    <property type="term" value="F:RNA binding"/>
    <property type="evidence" value="ECO:0007669"/>
    <property type="project" value="InterPro"/>
</dbReference>
<dbReference type="Pfam" id="PF13041">
    <property type="entry name" value="PPR_2"/>
    <property type="match status" value="3"/>
</dbReference>
<dbReference type="InterPro" id="IPR046960">
    <property type="entry name" value="PPR_At4g14850-like_plant"/>
</dbReference>
<dbReference type="OrthoDB" id="185373at2759"/>
<dbReference type="InterPro" id="IPR002885">
    <property type="entry name" value="PPR_rpt"/>
</dbReference>
<dbReference type="Proteomes" id="UP000886520">
    <property type="component" value="Chromosome 17"/>
</dbReference>
<dbReference type="InterPro" id="IPR011990">
    <property type="entry name" value="TPR-like_helical_dom_sf"/>
</dbReference>
<accession>A0A9D4UGF6</accession>
<evidence type="ECO:0000256" key="2">
    <source>
        <dbReference type="PROSITE-ProRule" id="PRU00708"/>
    </source>
</evidence>
<dbReference type="SUPFAM" id="SSF48452">
    <property type="entry name" value="TPR-like"/>
    <property type="match status" value="1"/>
</dbReference>
<dbReference type="PROSITE" id="PS51375">
    <property type="entry name" value="PPR"/>
    <property type="match status" value="3"/>
</dbReference>
<keyword evidence="1" id="KW-0677">Repeat</keyword>
<feature type="repeat" description="PPR" evidence="2">
    <location>
        <begin position="156"/>
        <end position="190"/>
    </location>
</feature>
<keyword evidence="4" id="KW-1185">Reference proteome</keyword>
<comment type="caution">
    <text evidence="3">The sequence shown here is derived from an EMBL/GenBank/DDBJ whole genome shotgun (WGS) entry which is preliminary data.</text>
</comment>
<reference evidence="3" key="1">
    <citation type="submission" date="2021-01" db="EMBL/GenBank/DDBJ databases">
        <title>Adiantum capillus-veneris genome.</title>
        <authorList>
            <person name="Fang Y."/>
            <person name="Liao Q."/>
        </authorList>
    </citation>
    <scope>NUCLEOTIDE SEQUENCE</scope>
    <source>
        <strain evidence="3">H3</strain>
        <tissue evidence="3">Leaf</tissue>
    </source>
</reference>